<dbReference type="CDD" id="cd18316">
    <property type="entry name" value="BTB_POZ_KCTD-like"/>
    <property type="match status" value="1"/>
</dbReference>
<reference evidence="2 3" key="1">
    <citation type="submission" date="2014-03" db="EMBL/GenBank/DDBJ databases">
        <title>Draft genome of the hookworm Oesophagostomum dentatum.</title>
        <authorList>
            <person name="Mitreva M."/>
        </authorList>
    </citation>
    <scope>NUCLEOTIDE SEQUENCE [LARGE SCALE GENOMIC DNA]</scope>
    <source>
        <strain evidence="2 3">OD-Hann</strain>
    </source>
</reference>
<dbReference type="InterPro" id="IPR003131">
    <property type="entry name" value="T1-type_BTB"/>
</dbReference>
<keyword evidence="3" id="KW-1185">Reference proteome</keyword>
<evidence type="ECO:0000313" key="2">
    <source>
        <dbReference type="EMBL" id="KHJ79767.1"/>
    </source>
</evidence>
<dbReference type="EMBL" id="KN603340">
    <property type="protein sequence ID" value="KHJ79767.1"/>
    <property type="molecule type" value="Genomic_DNA"/>
</dbReference>
<keyword evidence="2" id="KW-0406">Ion transport</keyword>
<dbReference type="GO" id="GO:0051260">
    <property type="term" value="P:protein homooligomerization"/>
    <property type="evidence" value="ECO:0007669"/>
    <property type="project" value="InterPro"/>
</dbReference>
<accession>A0A0B1S8A9</accession>
<dbReference type="PANTHER" id="PTHR14499">
    <property type="entry name" value="POTASSIUM CHANNEL TETRAMERIZATION DOMAIN-CONTAINING"/>
    <property type="match status" value="1"/>
</dbReference>
<dbReference type="SUPFAM" id="SSF54695">
    <property type="entry name" value="POZ domain"/>
    <property type="match status" value="1"/>
</dbReference>
<evidence type="ECO:0000313" key="3">
    <source>
        <dbReference type="Proteomes" id="UP000053660"/>
    </source>
</evidence>
<organism evidence="2 3">
    <name type="scientific">Oesophagostomum dentatum</name>
    <name type="common">Nodular worm</name>
    <dbReference type="NCBI Taxonomy" id="61180"/>
    <lineage>
        <taxon>Eukaryota</taxon>
        <taxon>Metazoa</taxon>
        <taxon>Ecdysozoa</taxon>
        <taxon>Nematoda</taxon>
        <taxon>Chromadorea</taxon>
        <taxon>Rhabditida</taxon>
        <taxon>Rhabditina</taxon>
        <taxon>Rhabditomorpha</taxon>
        <taxon>Strongyloidea</taxon>
        <taxon>Strongylidae</taxon>
        <taxon>Oesophagostomum</taxon>
    </lineage>
</organism>
<proteinExistence type="predicted"/>
<dbReference type="Gene3D" id="3.30.710.10">
    <property type="entry name" value="Potassium Channel Kv1.1, Chain A"/>
    <property type="match status" value="1"/>
</dbReference>
<protein>
    <submittedName>
        <fullName evidence="2">K+ channel tetramerization domain protein</fullName>
    </submittedName>
</protein>
<dbReference type="GO" id="GO:0034220">
    <property type="term" value="P:monoatomic ion transmembrane transport"/>
    <property type="evidence" value="ECO:0007669"/>
    <property type="project" value="UniProtKB-KW"/>
</dbReference>
<evidence type="ECO:0000259" key="1">
    <source>
        <dbReference type="SMART" id="SM00225"/>
    </source>
</evidence>
<dbReference type="InterPro" id="IPR011333">
    <property type="entry name" value="SKP1/BTB/POZ_sf"/>
</dbReference>
<dbReference type="PANTHER" id="PTHR14499:SF135">
    <property type="entry name" value="BTB DOMAIN-CONTAINING PROTEIN-RELATED"/>
    <property type="match status" value="1"/>
</dbReference>
<dbReference type="Pfam" id="PF02214">
    <property type="entry name" value="BTB_2"/>
    <property type="match status" value="1"/>
</dbReference>
<dbReference type="Proteomes" id="UP000053660">
    <property type="component" value="Unassembled WGS sequence"/>
</dbReference>
<dbReference type="SMART" id="SM00225">
    <property type="entry name" value="BTB"/>
    <property type="match status" value="1"/>
</dbReference>
<dbReference type="InterPro" id="IPR000210">
    <property type="entry name" value="BTB/POZ_dom"/>
</dbReference>
<gene>
    <name evidence="2" type="ORF">OESDEN_20576</name>
</gene>
<name>A0A0B1S8A9_OESDE</name>
<sequence length="129" mass="14832">MEDVSAHHATDLVHLNVGGRNFTTLVETLVRSQSAYFARFMRIDPSGKVLLLRRLTQIDRDGAIFINRDGELFAYALQFMRDGRRTVLPEEKILLKQLVREAEYFGMDMWKEALMGQLEIVEREGDGVS</sequence>
<dbReference type="AlphaFoldDB" id="A0A0B1S8A9"/>
<feature type="domain" description="BTB" evidence="1">
    <location>
        <begin position="11"/>
        <end position="122"/>
    </location>
</feature>
<keyword evidence="2" id="KW-0813">Transport</keyword>
<dbReference type="OrthoDB" id="2414723at2759"/>
<keyword evidence="2" id="KW-0407">Ion channel</keyword>